<proteinExistence type="predicted"/>
<accession>A0ACC0A3V7</accession>
<organism evidence="1 2">
    <name type="scientific">Catharanthus roseus</name>
    <name type="common">Madagascar periwinkle</name>
    <name type="synonym">Vinca rosea</name>
    <dbReference type="NCBI Taxonomy" id="4058"/>
    <lineage>
        <taxon>Eukaryota</taxon>
        <taxon>Viridiplantae</taxon>
        <taxon>Streptophyta</taxon>
        <taxon>Embryophyta</taxon>
        <taxon>Tracheophyta</taxon>
        <taxon>Spermatophyta</taxon>
        <taxon>Magnoliopsida</taxon>
        <taxon>eudicotyledons</taxon>
        <taxon>Gunneridae</taxon>
        <taxon>Pentapetalae</taxon>
        <taxon>asterids</taxon>
        <taxon>lamiids</taxon>
        <taxon>Gentianales</taxon>
        <taxon>Apocynaceae</taxon>
        <taxon>Rauvolfioideae</taxon>
        <taxon>Vinceae</taxon>
        <taxon>Catharanthinae</taxon>
        <taxon>Catharanthus</taxon>
    </lineage>
</organism>
<dbReference type="Proteomes" id="UP001060085">
    <property type="component" value="Linkage Group LG07"/>
</dbReference>
<protein>
    <submittedName>
        <fullName evidence="1">Uncharacterized protein</fullName>
    </submittedName>
</protein>
<keyword evidence="2" id="KW-1185">Reference proteome</keyword>
<evidence type="ECO:0000313" key="2">
    <source>
        <dbReference type="Proteomes" id="UP001060085"/>
    </source>
</evidence>
<comment type="caution">
    <text evidence="1">The sequence shown here is derived from an EMBL/GenBank/DDBJ whole genome shotgun (WGS) entry which is preliminary data.</text>
</comment>
<evidence type="ECO:0000313" key="1">
    <source>
        <dbReference type="EMBL" id="KAI5655080.1"/>
    </source>
</evidence>
<reference evidence="2" key="1">
    <citation type="journal article" date="2023" name="Nat. Plants">
        <title>Single-cell RNA sequencing provides a high-resolution roadmap for understanding the multicellular compartmentation of specialized metabolism.</title>
        <authorList>
            <person name="Sun S."/>
            <person name="Shen X."/>
            <person name="Li Y."/>
            <person name="Li Y."/>
            <person name="Wang S."/>
            <person name="Li R."/>
            <person name="Zhang H."/>
            <person name="Shen G."/>
            <person name="Guo B."/>
            <person name="Wei J."/>
            <person name="Xu J."/>
            <person name="St-Pierre B."/>
            <person name="Chen S."/>
            <person name="Sun C."/>
        </authorList>
    </citation>
    <scope>NUCLEOTIDE SEQUENCE [LARGE SCALE GENOMIC DNA]</scope>
</reference>
<gene>
    <name evidence="1" type="ORF">M9H77_32267</name>
</gene>
<sequence>MENFPYNSSSYPDSVNSSPRSREVDLENSSWDEPISSANYKVKFMCSYGGKIHPRPHDNQLTYVGGDTKIFSVDRNTKFSSFISKLSSLCDSSEVCFKYQLPGEDLDALISVTNDEDLEHMMLEYDRIHRSAAKPARLRLFIFPLNNSAAAGSFGSNDSKSETQQWFVDALNSVQLNQTLDDSSTPSAAAETEAKKDSDFLFGFDKGHPQPARLQDQLSPVAPTVMVGKEFSGRAEERHVIGEPVAPPPEFQRQIQEFQRMQISNHEQLQLQGAFNRKFEDYYQEKAPPPPQPHPAAPMANPPTYWKERHDQPYPAGTNEPQVYLIQTPTGVYHAPAPAMRQVTGQVGHQPYYGVQRMVPEVYREQQQQQHQQQQQMYNAVVPPPAASSTILQQQQQQQPQPKISGAYTSDGIGLVRSAATTEPGGGGYGQVGYDGAGRQVYYAAAGPGGLMQPPPPYTAVHPMAGGMDVRQTGGALNQEGKIIGKPSQPS</sequence>
<name>A0ACC0A3V7_CATRO</name>
<dbReference type="EMBL" id="CM044707">
    <property type="protein sequence ID" value="KAI5655080.1"/>
    <property type="molecule type" value="Genomic_DNA"/>
</dbReference>